<keyword evidence="10" id="KW-1185">Reference proteome</keyword>
<keyword evidence="3" id="KW-0227">DNA damage</keyword>
<dbReference type="Pfam" id="PF09494">
    <property type="entry name" value="Slx4"/>
    <property type="match status" value="1"/>
</dbReference>
<accession>A0AAD7VZL3</accession>
<dbReference type="CDD" id="cd22999">
    <property type="entry name" value="SAP_SLX4"/>
    <property type="match status" value="1"/>
</dbReference>
<evidence type="ECO:0000256" key="7">
    <source>
        <dbReference type="ARBA" id="ARBA00029496"/>
    </source>
</evidence>
<dbReference type="Proteomes" id="UP001221898">
    <property type="component" value="Unassembled WGS sequence"/>
</dbReference>
<evidence type="ECO:0000313" key="9">
    <source>
        <dbReference type="EMBL" id="KAJ8367310.1"/>
    </source>
</evidence>
<dbReference type="InterPro" id="IPR018574">
    <property type="entry name" value="Structure-sp_endonuc_su_Slx4"/>
</dbReference>
<feature type="compositionally biased region" description="Basic residues" evidence="8">
    <location>
        <begin position="298"/>
        <end position="321"/>
    </location>
</feature>
<evidence type="ECO:0000256" key="8">
    <source>
        <dbReference type="SAM" id="MobiDB-lite"/>
    </source>
</evidence>
<sequence length="321" mass="34273">MEDPPMAFDESWDLPGERPLCFSLRLDSSAGDSQSEQGPVETMPPPQPPYTSLLDSKMVRPVALITPMATQPRTPVASHKGGRGLLVPITPMPGYSDMDTPELKNRLNRFGVRPLPKRQMVLKLKEIHQYTHQLQSSESEGEGPAPSSTPATRPPSKGSQHKGAGPEEAGAGPEEAGAGLSASQGSTASSTDSERSNPELCGPSGSDDSAGEEVSASQALSRGAERLQAVRRFILSDPDLYGRVLRYEPLVLSRLQARLKAHGIRLGAAKLLDFLDSQCITCTTAKPAKPANQGPARGRGRGRGGGDRRRRRRRGGGRGSD</sequence>
<dbReference type="EMBL" id="JAINUG010000488">
    <property type="protein sequence ID" value="KAJ8367310.1"/>
    <property type="molecule type" value="Genomic_DNA"/>
</dbReference>
<evidence type="ECO:0000313" key="10">
    <source>
        <dbReference type="Proteomes" id="UP001221898"/>
    </source>
</evidence>
<evidence type="ECO:0000256" key="2">
    <source>
        <dbReference type="ARBA" id="ARBA00006661"/>
    </source>
</evidence>
<dbReference type="GO" id="GO:0000712">
    <property type="term" value="P:resolution of meiotic recombination intermediates"/>
    <property type="evidence" value="ECO:0007669"/>
    <property type="project" value="TreeGrafter"/>
</dbReference>
<feature type="region of interest" description="Disordered" evidence="8">
    <location>
        <begin position="130"/>
        <end position="219"/>
    </location>
</feature>
<comment type="similarity">
    <text evidence="2">Belongs to the SLX4 family.</text>
</comment>
<feature type="region of interest" description="Disordered" evidence="8">
    <location>
        <begin position="25"/>
        <end position="53"/>
    </location>
</feature>
<evidence type="ECO:0000256" key="6">
    <source>
        <dbReference type="ARBA" id="ARBA00023242"/>
    </source>
</evidence>
<dbReference type="AlphaFoldDB" id="A0AAD7VZL3"/>
<dbReference type="GO" id="GO:0006281">
    <property type="term" value="P:DNA repair"/>
    <property type="evidence" value="ECO:0007669"/>
    <property type="project" value="UniProtKB-KW"/>
</dbReference>
<evidence type="ECO:0000256" key="4">
    <source>
        <dbReference type="ARBA" id="ARBA00023172"/>
    </source>
</evidence>
<gene>
    <name evidence="9" type="ORF">AAFF_G00320940</name>
</gene>
<proteinExistence type="inferred from homology"/>
<name>A0AAD7VZL3_9TELE</name>
<comment type="subcellular location">
    <subcellularLocation>
        <location evidence="1">Nucleus</location>
    </subcellularLocation>
</comment>
<comment type="caution">
    <text evidence="9">The sequence shown here is derived from an EMBL/GenBank/DDBJ whole genome shotgun (WGS) entry which is preliminary data.</text>
</comment>
<keyword evidence="6" id="KW-0539">Nucleus</keyword>
<keyword evidence="5" id="KW-0234">DNA repair</keyword>
<feature type="region of interest" description="Disordered" evidence="8">
    <location>
        <begin position="70"/>
        <end position="100"/>
    </location>
</feature>
<dbReference type="PANTHER" id="PTHR21541">
    <property type="entry name" value="BTB POZ DOMAIN CONTAINING 12"/>
    <property type="match status" value="1"/>
</dbReference>
<feature type="region of interest" description="Disordered" evidence="8">
    <location>
        <begin position="285"/>
        <end position="321"/>
    </location>
</feature>
<evidence type="ECO:0000256" key="5">
    <source>
        <dbReference type="ARBA" id="ARBA00023204"/>
    </source>
</evidence>
<keyword evidence="4" id="KW-0233">DNA recombination</keyword>
<feature type="compositionally biased region" description="Low complexity" evidence="8">
    <location>
        <begin position="166"/>
        <end position="179"/>
    </location>
</feature>
<feature type="compositionally biased region" description="Polar residues" evidence="8">
    <location>
        <begin position="181"/>
        <end position="191"/>
    </location>
</feature>
<evidence type="ECO:0000256" key="1">
    <source>
        <dbReference type="ARBA" id="ARBA00004123"/>
    </source>
</evidence>
<feature type="compositionally biased region" description="Low complexity" evidence="8">
    <location>
        <begin position="136"/>
        <end position="156"/>
    </location>
</feature>
<dbReference type="GO" id="GO:0033557">
    <property type="term" value="C:Slx1-Slx4 complex"/>
    <property type="evidence" value="ECO:0007669"/>
    <property type="project" value="InterPro"/>
</dbReference>
<evidence type="ECO:0000256" key="3">
    <source>
        <dbReference type="ARBA" id="ARBA00022763"/>
    </source>
</evidence>
<reference evidence="9" key="1">
    <citation type="journal article" date="2023" name="Science">
        <title>Genome structures resolve the early diversification of teleost fishes.</title>
        <authorList>
            <person name="Parey E."/>
            <person name="Louis A."/>
            <person name="Montfort J."/>
            <person name="Bouchez O."/>
            <person name="Roques C."/>
            <person name="Iampietro C."/>
            <person name="Lluch J."/>
            <person name="Castinel A."/>
            <person name="Donnadieu C."/>
            <person name="Desvignes T."/>
            <person name="Floi Bucao C."/>
            <person name="Jouanno E."/>
            <person name="Wen M."/>
            <person name="Mejri S."/>
            <person name="Dirks R."/>
            <person name="Jansen H."/>
            <person name="Henkel C."/>
            <person name="Chen W.J."/>
            <person name="Zahm M."/>
            <person name="Cabau C."/>
            <person name="Klopp C."/>
            <person name="Thompson A.W."/>
            <person name="Robinson-Rechavi M."/>
            <person name="Braasch I."/>
            <person name="Lecointre G."/>
            <person name="Bobe J."/>
            <person name="Postlethwait J.H."/>
            <person name="Berthelot C."/>
            <person name="Roest Crollius H."/>
            <person name="Guiguen Y."/>
        </authorList>
    </citation>
    <scope>NUCLEOTIDE SEQUENCE</scope>
    <source>
        <strain evidence="9">NC1722</strain>
    </source>
</reference>
<protein>
    <recommendedName>
        <fullName evidence="7">Structure-specific endonuclease subunit SLX4</fullName>
    </recommendedName>
</protein>
<dbReference type="PANTHER" id="PTHR21541:SF3">
    <property type="entry name" value="STRUCTURE-SPECIFIC ENDONUCLEASE SUBUNIT SLX4"/>
    <property type="match status" value="1"/>
</dbReference>
<dbReference type="GO" id="GO:0006260">
    <property type="term" value="P:DNA replication"/>
    <property type="evidence" value="ECO:0007669"/>
    <property type="project" value="InterPro"/>
</dbReference>
<organism evidence="9 10">
    <name type="scientific">Aldrovandia affinis</name>
    <dbReference type="NCBI Taxonomy" id="143900"/>
    <lineage>
        <taxon>Eukaryota</taxon>
        <taxon>Metazoa</taxon>
        <taxon>Chordata</taxon>
        <taxon>Craniata</taxon>
        <taxon>Vertebrata</taxon>
        <taxon>Euteleostomi</taxon>
        <taxon>Actinopterygii</taxon>
        <taxon>Neopterygii</taxon>
        <taxon>Teleostei</taxon>
        <taxon>Notacanthiformes</taxon>
        <taxon>Halosauridae</taxon>
        <taxon>Aldrovandia</taxon>
    </lineage>
</organism>